<dbReference type="PANTHER" id="PTHR11778">
    <property type="entry name" value="SERYL-TRNA SYNTHETASE"/>
    <property type="match status" value="1"/>
</dbReference>
<evidence type="ECO:0000313" key="3">
    <source>
        <dbReference type="EMBL" id="ETO29165.1"/>
    </source>
</evidence>
<feature type="region of interest" description="Disordered" evidence="1">
    <location>
        <begin position="1"/>
        <end position="22"/>
    </location>
</feature>
<organism evidence="3 4">
    <name type="scientific">Reticulomyxa filosa</name>
    <dbReference type="NCBI Taxonomy" id="46433"/>
    <lineage>
        <taxon>Eukaryota</taxon>
        <taxon>Sar</taxon>
        <taxon>Rhizaria</taxon>
        <taxon>Retaria</taxon>
        <taxon>Foraminifera</taxon>
        <taxon>Monothalamids</taxon>
        <taxon>Reticulomyxidae</taxon>
        <taxon>Reticulomyxa</taxon>
    </lineage>
</organism>
<keyword evidence="4" id="KW-1185">Reference proteome</keyword>
<evidence type="ECO:0000259" key="2">
    <source>
        <dbReference type="Pfam" id="PF02403"/>
    </source>
</evidence>
<accession>X6NSA1</accession>
<dbReference type="InterPro" id="IPR042103">
    <property type="entry name" value="SerRS_1_N_sf"/>
</dbReference>
<name>X6NSA1_RETFI</name>
<feature type="compositionally biased region" description="Basic residues" evidence="1">
    <location>
        <begin position="84"/>
        <end position="96"/>
    </location>
</feature>
<dbReference type="AlphaFoldDB" id="X6NSA1"/>
<dbReference type="Gene3D" id="1.10.287.40">
    <property type="entry name" value="Serine-tRNA synthetase, tRNA binding domain"/>
    <property type="match status" value="1"/>
</dbReference>
<gene>
    <name evidence="3" type="ORF">RFI_07961</name>
</gene>
<evidence type="ECO:0000256" key="1">
    <source>
        <dbReference type="SAM" id="MobiDB-lite"/>
    </source>
</evidence>
<dbReference type="SUPFAM" id="SSF46589">
    <property type="entry name" value="tRNA-binding arm"/>
    <property type="match status" value="1"/>
</dbReference>
<dbReference type="Proteomes" id="UP000023152">
    <property type="component" value="Unassembled WGS sequence"/>
</dbReference>
<dbReference type="GO" id="GO:0004828">
    <property type="term" value="F:serine-tRNA ligase activity"/>
    <property type="evidence" value="ECO:0007669"/>
    <property type="project" value="InterPro"/>
</dbReference>
<reference evidence="3 4" key="1">
    <citation type="journal article" date="2013" name="Curr. Biol.">
        <title>The Genome of the Foraminiferan Reticulomyxa filosa.</title>
        <authorList>
            <person name="Glockner G."/>
            <person name="Hulsmann N."/>
            <person name="Schleicher M."/>
            <person name="Noegel A.A."/>
            <person name="Eichinger L."/>
            <person name="Gallinger C."/>
            <person name="Pawlowski J."/>
            <person name="Sierra R."/>
            <person name="Euteneuer U."/>
            <person name="Pillet L."/>
            <person name="Moustafa A."/>
            <person name="Platzer M."/>
            <person name="Groth M."/>
            <person name="Szafranski K."/>
            <person name="Schliwa M."/>
        </authorList>
    </citation>
    <scope>NUCLEOTIDE SEQUENCE [LARGE SCALE GENOMIC DNA]</scope>
</reference>
<dbReference type="Pfam" id="PF02403">
    <property type="entry name" value="Seryl_tRNA_N"/>
    <property type="match status" value="1"/>
</dbReference>
<evidence type="ECO:0000313" key="4">
    <source>
        <dbReference type="Proteomes" id="UP000023152"/>
    </source>
</evidence>
<feature type="compositionally biased region" description="Basic and acidic residues" evidence="1">
    <location>
        <begin position="97"/>
        <end position="106"/>
    </location>
</feature>
<sequence length="204" mass="23985">MPIDLQLLRKDQGGNPDLVEESQRRRFKDVQIISAIQELDRDCRQQVKQVDNINKEMRLLSKAVGEIMKKVSELPLFACRQRGGGKKYSKKKKKKKEKTEKRSLSAKELEEVEKLKQKKLELEEGQKKLEKELEENISKRNKLLQQIGNIVHDSVPVSRDEKDNKLIRQWGAKPMKTGKERHHHELLWMCVLLIQERGRKGMKE</sequence>
<dbReference type="EMBL" id="ASPP01006213">
    <property type="protein sequence ID" value="ETO29165.1"/>
    <property type="molecule type" value="Genomic_DNA"/>
</dbReference>
<dbReference type="InterPro" id="IPR010978">
    <property type="entry name" value="tRNA-bd_arm"/>
</dbReference>
<feature type="region of interest" description="Disordered" evidence="1">
    <location>
        <begin position="84"/>
        <end position="106"/>
    </location>
</feature>
<dbReference type="InterPro" id="IPR015866">
    <property type="entry name" value="Ser-tRNA-synth_1_N"/>
</dbReference>
<protein>
    <recommendedName>
        <fullName evidence="2">Serine-tRNA synthetase type1 N-terminal domain-containing protein</fullName>
    </recommendedName>
</protein>
<dbReference type="GO" id="GO:0005524">
    <property type="term" value="F:ATP binding"/>
    <property type="evidence" value="ECO:0007669"/>
    <property type="project" value="InterPro"/>
</dbReference>
<dbReference type="GO" id="GO:0006434">
    <property type="term" value="P:seryl-tRNA aminoacylation"/>
    <property type="evidence" value="ECO:0007669"/>
    <property type="project" value="InterPro"/>
</dbReference>
<comment type="caution">
    <text evidence="3">The sequence shown here is derived from an EMBL/GenBank/DDBJ whole genome shotgun (WGS) entry which is preliminary data.</text>
</comment>
<dbReference type="InterPro" id="IPR002317">
    <property type="entry name" value="Ser-tRNA-ligase_type_1"/>
</dbReference>
<feature type="domain" description="Serine-tRNA synthetase type1 N-terminal" evidence="2">
    <location>
        <begin position="3"/>
        <end position="76"/>
    </location>
</feature>
<proteinExistence type="predicted"/>
<dbReference type="OrthoDB" id="10264585at2759"/>